<name>A0A645AEW9_9ZZZZ</name>
<accession>A0A645AEW9</accession>
<organism evidence="1">
    <name type="scientific">bioreactor metagenome</name>
    <dbReference type="NCBI Taxonomy" id="1076179"/>
    <lineage>
        <taxon>unclassified sequences</taxon>
        <taxon>metagenomes</taxon>
        <taxon>ecological metagenomes</taxon>
    </lineage>
</organism>
<protein>
    <submittedName>
        <fullName evidence="1">Uncharacterized protein</fullName>
    </submittedName>
</protein>
<gene>
    <name evidence="1" type="ORF">SDC9_98506</name>
</gene>
<dbReference type="AlphaFoldDB" id="A0A645AEW9"/>
<sequence>MGHTPKDLPILNTLEQGEKGFQRQKKAKHDQVRSFAKIGMLRKIHLSLYDIVVYALRSLNWSLLFHKLF</sequence>
<dbReference type="EMBL" id="VSSQ01013556">
    <property type="protein sequence ID" value="MPM51755.1"/>
    <property type="molecule type" value="Genomic_DNA"/>
</dbReference>
<proteinExistence type="predicted"/>
<evidence type="ECO:0000313" key="1">
    <source>
        <dbReference type="EMBL" id="MPM51755.1"/>
    </source>
</evidence>
<reference evidence="1" key="1">
    <citation type="submission" date="2019-08" db="EMBL/GenBank/DDBJ databases">
        <authorList>
            <person name="Kucharzyk K."/>
            <person name="Murdoch R.W."/>
            <person name="Higgins S."/>
            <person name="Loffler F."/>
        </authorList>
    </citation>
    <scope>NUCLEOTIDE SEQUENCE</scope>
</reference>
<comment type="caution">
    <text evidence="1">The sequence shown here is derived from an EMBL/GenBank/DDBJ whole genome shotgun (WGS) entry which is preliminary data.</text>
</comment>